<dbReference type="AlphaFoldDB" id="A0ABD3A1K4"/>
<evidence type="ECO:0000256" key="6">
    <source>
        <dbReference type="ARBA" id="ARBA00023242"/>
    </source>
</evidence>
<evidence type="ECO:0000313" key="11">
    <source>
        <dbReference type="Proteomes" id="UP001630127"/>
    </source>
</evidence>
<dbReference type="PANTHER" id="PTHR48000:SF67">
    <property type="entry name" value="MYB-LIKE DNA-BINDING DOMAIN CONTAINING PROTEIN, EXPRESSED"/>
    <property type="match status" value="1"/>
</dbReference>
<dbReference type="EMBL" id="JBJUIK010000006">
    <property type="protein sequence ID" value="KAL3525564.1"/>
    <property type="molecule type" value="Genomic_DNA"/>
</dbReference>
<dbReference type="InterPro" id="IPR017930">
    <property type="entry name" value="Myb_dom"/>
</dbReference>
<protein>
    <submittedName>
        <fullName evidence="10">Uncharacterized protein</fullName>
    </submittedName>
</protein>
<feature type="domain" description="Myb-like" evidence="8">
    <location>
        <begin position="63"/>
        <end position="113"/>
    </location>
</feature>
<dbReference type="FunFam" id="1.10.10.60:FF:000015">
    <property type="entry name" value="Transcription factor RAX3"/>
    <property type="match status" value="1"/>
</dbReference>
<evidence type="ECO:0000256" key="1">
    <source>
        <dbReference type="ARBA" id="ARBA00004123"/>
    </source>
</evidence>
<comment type="subcellular location">
    <subcellularLocation>
        <location evidence="1">Nucleus</location>
    </subcellularLocation>
</comment>
<keyword evidence="6" id="KW-0539">Nucleus</keyword>
<dbReference type="InterPro" id="IPR009057">
    <property type="entry name" value="Homeodomain-like_sf"/>
</dbReference>
<keyword evidence="11" id="KW-1185">Reference proteome</keyword>
<dbReference type="FunFam" id="1.10.10.60:FF:000222">
    <property type="entry name" value="Transcription factor MYB36"/>
    <property type="match status" value="1"/>
</dbReference>
<evidence type="ECO:0000256" key="7">
    <source>
        <dbReference type="SAM" id="MobiDB-lite"/>
    </source>
</evidence>
<dbReference type="GO" id="GO:0003677">
    <property type="term" value="F:DNA binding"/>
    <property type="evidence" value="ECO:0007669"/>
    <property type="project" value="UniProtKB-KW"/>
</dbReference>
<dbReference type="PROSITE" id="PS51294">
    <property type="entry name" value="HTH_MYB"/>
    <property type="match status" value="2"/>
</dbReference>
<dbReference type="PANTHER" id="PTHR48000">
    <property type="entry name" value="OS09G0431300 PROTEIN"/>
    <property type="match status" value="1"/>
</dbReference>
<dbReference type="CDD" id="cd00167">
    <property type="entry name" value="SANT"/>
    <property type="match status" value="2"/>
</dbReference>
<comment type="caution">
    <text evidence="10">The sequence shown here is derived from an EMBL/GenBank/DDBJ whole genome shotgun (WGS) entry which is preliminary data.</text>
</comment>
<feature type="region of interest" description="Disordered" evidence="7">
    <location>
        <begin position="118"/>
        <end position="139"/>
    </location>
</feature>
<dbReference type="Proteomes" id="UP001630127">
    <property type="component" value="Unassembled WGS sequence"/>
</dbReference>
<feature type="domain" description="Myb-like" evidence="8">
    <location>
        <begin position="9"/>
        <end position="62"/>
    </location>
</feature>
<keyword evidence="3" id="KW-0805">Transcription regulation</keyword>
<dbReference type="Pfam" id="PF00249">
    <property type="entry name" value="Myb_DNA-binding"/>
    <property type="match status" value="2"/>
</dbReference>
<dbReference type="SMART" id="SM00717">
    <property type="entry name" value="SANT"/>
    <property type="match status" value="2"/>
</dbReference>
<evidence type="ECO:0000259" key="8">
    <source>
        <dbReference type="PROSITE" id="PS50090"/>
    </source>
</evidence>
<accession>A0ABD3A1K4</accession>
<dbReference type="PROSITE" id="PS50090">
    <property type="entry name" value="MYB_LIKE"/>
    <property type="match status" value="2"/>
</dbReference>
<evidence type="ECO:0000256" key="5">
    <source>
        <dbReference type="ARBA" id="ARBA00023163"/>
    </source>
</evidence>
<sequence length="313" mass="35789">MGRSPCCDKTNVKRGPWSPEEDAKLKGYIEQYGTGGNWIALPQKIGLRRCGKSCRLRWLNYLRPNIKHGGFAEEEDKIICSLYMSIGSRWSIMAAQLPGRTDNDIKNYWNTKLKKRLLGKQRKDDQRARPASSLKQQMNKKRENFMNTESIHVNLHHHQLQQCQQSLALPEIIPQQEGKLSVYSQQTNGNSFNNHNNLGSCDISFHEVITNSNDIPYYSSSSPFDELNGMQLYNELDNDVAFSGMDMVNRSTITSSITSLESTSISSWGDINSLVYSPMGYNYKICQQTIQQDSMTPEESSYFRMQQETVVLQ</sequence>
<dbReference type="InterPro" id="IPR001005">
    <property type="entry name" value="SANT/Myb"/>
</dbReference>
<dbReference type="Gene3D" id="1.10.10.60">
    <property type="entry name" value="Homeodomain-like"/>
    <property type="match status" value="2"/>
</dbReference>
<evidence type="ECO:0000256" key="4">
    <source>
        <dbReference type="ARBA" id="ARBA00023125"/>
    </source>
</evidence>
<keyword evidence="4" id="KW-0238">DNA-binding</keyword>
<evidence type="ECO:0000313" key="10">
    <source>
        <dbReference type="EMBL" id="KAL3525564.1"/>
    </source>
</evidence>
<dbReference type="GO" id="GO:0005634">
    <property type="term" value="C:nucleus"/>
    <property type="evidence" value="ECO:0007669"/>
    <property type="project" value="UniProtKB-SubCell"/>
</dbReference>
<proteinExistence type="predicted"/>
<name>A0ABD3A1K4_9GENT</name>
<dbReference type="SUPFAM" id="SSF46689">
    <property type="entry name" value="Homeodomain-like"/>
    <property type="match status" value="1"/>
</dbReference>
<keyword evidence="2" id="KW-0677">Repeat</keyword>
<organism evidence="10 11">
    <name type="scientific">Cinchona calisaya</name>
    <dbReference type="NCBI Taxonomy" id="153742"/>
    <lineage>
        <taxon>Eukaryota</taxon>
        <taxon>Viridiplantae</taxon>
        <taxon>Streptophyta</taxon>
        <taxon>Embryophyta</taxon>
        <taxon>Tracheophyta</taxon>
        <taxon>Spermatophyta</taxon>
        <taxon>Magnoliopsida</taxon>
        <taxon>eudicotyledons</taxon>
        <taxon>Gunneridae</taxon>
        <taxon>Pentapetalae</taxon>
        <taxon>asterids</taxon>
        <taxon>lamiids</taxon>
        <taxon>Gentianales</taxon>
        <taxon>Rubiaceae</taxon>
        <taxon>Cinchonoideae</taxon>
        <taxon>Cinchoneae</taxon>
        <taxon>Cinchona</taxon>
    </lineage>
</organism>
<feature type="domain" description="HTH myb-type" evidence="9">
    <location>
        <begin position="67"/>
        <end position="117"/>
    </location>
</feature>
<evidence type="ECO:0000259" key="9">
    <source>
        <dbReference type="PROSITE" id="PS51294"/>
    </source>
</evidence>
<reference evidence="10 11" key="1">
    <citation type="submission" date="2024-11" db="EMBL/GenBank/DDBJ databases">
        <title>A near-complete genome assembly of Cinchona calisaya.</title>
        <authorList>
            <person name="Lian D.C."/>
            <person name="Zhao X.W."/>
            <person name="Wei L."/>
        </authorList>
    </citation>
    <scope>NUCLEOTIDE SEQUENCE [LARGE SCALE GENOMIC DNA]</scope>
    <source>
        <tissue evidence="10">Nenye</tissue>
    </source>
</reference>
<evidence type="ECO:0000256" key="2">
    <source>
        <dbReference type="ARBA" id="ARBA00022737"/>
    </source>
</evidence>
<feature type="domain" description="HTH myb-type" evidence="9">
    <location>
        <begin position="9"/>
        <end position="66"/>
    </location>
</feature>
<evidence type="ECO:0000256" key="3">
    <source>
        <dbReference type="ARBA" id="ARBA00023015"/>
    </source>
</evidence>
<gene>
    <name evidence="10" type="ORF">ACH5RR_013936</name>
</gene>
<keyword evidence="5" id="KW-0804">Transcription</keyword>